<evidence type="ECO:0000256" key="4">
    <source>
        <dbReference type="ARBA" id="ARBA00022763"/>
    </source>
</evidence>
<dbReference type="GO" id="GO:0019104">
    <property type="term" value="F:DNA N-glycosylase activity"/>
    <property type="evidence" value="ECO:0007669"/>
    <property type="project" value="UniProtKB-UniRule"/>
</dbReference>
<keyword evidence="10 12" id="KW-0456">Lyase</keyword>
<dbReference type="Pfam" id="PF00730">
    <property type="entry name" value="HhH-GPD"/>
    <property type="match status" value="1"/>
</dbReference>
<evidence type="ECO:0000256" key="12">
    <source>
        <dbReference type="HAMAP-Rule" id="MF_00942"/>
    </source>
</evidence>
<evidence type="ECO:0000313" key="13">
    <source>
        <dbReference type="EMBL" id="AQP54459.1"/>
    </source>
</evidence>
<comment type="similarity">
    <text evidence="1 12">Belongs to the Nth/MutY family.</text>
</comment>
<dbReference type="RefSeq" id="WP_077276539.1">
    <property type="nucleotide sequence ID" value="NZ_CP019609.1"/>
</dbReference>
<reference evidence="13 14" key="1">
    <citation type="journal article" date="2010" name="Int. J. Syst. Evol. Microbiol.">
        <title>Vagococcus penaei sp. nov., isolated from spoilage microbiota of cooked shrimp (Penaeus vannamei).</title>
        <authorList>
            <person name="Jaffres E."/>
            <person name="Prevost H."/>
            <person name="Rossero A."/>
            <person name="Joffraud J.J."/>
            <person name="Dousset X."/>
        </authorList>
    </citation>
    <scope>NUCLEOTIDE SEQUENCE [LARGE SCALE GENOMIC DNA]</scope>
    <source>
        <strain evidence="13 14">CD276</strain>
    </source>
</reference>
<keyword evidence="11 12" id="KW-0326">Glycosidase</keyword>
<dbReference type="AlphaFoldDB" id="A0A1Q2D7V2"/>
<keyword evidence="9 12" id="KW-0234">DNA repair</keyword>
<evidence type="ECO:0000256" key="3">
    <source>
        <dbReference type="ARBA" id="ARBA00022723"/>
    </source>
</evidence>
<feature type="binding site" evidence="12">
    <location>
        <position position="196"/>
    </location>
    <ligand>
        <name>[4Fe-4S] cluster</name>
        <dbReference type="ChEBI" id="CHEBI:49883"/>
    </ligand>
</feature>
<feature type="binding site" evidence="12">
    <location>
        <position position="199"/>
    </location>
    <ligand>
        <name>[4Fe-4S] cluster</name>
        <dbReference type="ChEBI" id="CHEBI:49883"/>
    </ligand>
</feature>
<evidence type="ECO:0000256" key="9">
    <source>
        <dbReference type="ARBA" id="ARBA00023204"/>
    </source>
</evidence>
<dbReference type="Pfam" id="PF00633">
    <property type="entry name" value="HHH"/>
    <property type="match status" value="1"/>
</dbReference>
<comment type="function">
    <text evidence="12">DNA repair enzyme that has both DNA N-glycosylase activity and AP-lyase activity. The DNA N-glycosylase activity releases various damaged pyrimidines from DNA by cleaving the N-glycosidic bond, leaving an AP (apurinic/apyrimidinic) site. The AP-lyase activity cleaves the phosphodiester bond 3' to the AP site by a beta-elimination, leaving a 3'-terminal unsaturated sugar and a product with a terminal 5'-phosphate.</text>
</comment>
<dbReference type="Gene3D" id="1.10.1670.10">
    <property type="entry name" value="Helix-hairpin-Helix base-excision DNA repair enzymes (C-terminal)"/>
    <property type="match status" value="1"/>
</dbReference>
<dbReference type="PROSITE" id="PS00764">
    <property type="entry name" value="ENDONUCLEASE_III_1"/>
    <property type="match status" value="1"/>
</dbReference>
<evidence type="ECO:0000256" key="7">
    <source>
        <dbReference type="ARBA" id="ARBA00023014"/>
    </source>
</evidence>
<evidence type="ECO:0000256" key="8">
    <source>
        <dbReference type="ARBA" id="ARBA00023125"/>
    </source>
</evidence>
<dbReference type="InterPro" id="IPR011257">
    <property type="entry name" value="DNA_glycosylase"/>
</dbReference>
<keyword evidence="13" id="KW-0540">Nuclease</keyword>
<dbReference type="NCBIfam" id="TIGR01083">
    <property type="entry name" value="nth"/>
    <property type="match status" value="1"/>
</dbReference>
<dbReference type="GO" id="GO:0003677">
    <property type="term" value="F:DNA binding"/>
    <property type="evidence" value="ECO:0007669"/>
    <property type="project" value="UniProtKB-UniRule"/>
</dbReference>
<dbReference type="Pfam" id="PF10576">
    <property type="entry name" value="EndIII_4Fe-2S"/>
    <property type="match status" value="1"/>
</dbReference>
<dbReference type="InterPro" id="IPR003651">
    <property type="entry name" value="Endonuclease3_FeS-loop_motif"/>
</dbReference>
<dbReference type="InterPro" id="IPR003265">
    <property type="entry name" value="HhH-GPD_domain"/>
</dbReference>
<dbReference type="EC" id="4.2.99.18" evidence="12"/>
<keyword evidence="5 12" id="KW-0378">Hydrolase</keyword>
<dbReference type="KEGG" id="vpi:BW732_09610"/>
<keyword evidence="13" id="KW-0255">Endonuclease</keyword>
<dbReference type="HAMAP" id="MF_00942">
    <property type="entry name" value="Nth"/>
    <property type="match status" value="1"/>
</dbReference>
<organism evidence="13 14">
    <name type="scientific">Vagococcus penaei</name>
    <dbReference type="NCBI Taxonomy" id="633807"/>
    <lineage>
        <taxon>Bacteria</taxon>
        <taxon>Bacillati</taxon>
        <taxon>Bacillota</taxon>
        <taxon>Bacilli</taxon>
        <taxon>Lactobacillales</taxon>
        <taxon>Enterococcaceae</taxon>
        <taxon>Vagococcus</taxon>
    </lineage>
</organism>
<dbReference type="InterPro" id="IPR000445">
    <property type="entry name" value="HhH_motif"/>
</dbReference>
<dbReference type="Gene3D" id="1.10.340.30">
    <property type="entry name" value="Hypothetical protein, domain 2"/>
    <property type="match status" value="1"/>
</dbReference>
<evidence type="ECO:0000313" key="14">
    <source>
        <dbReference type="Proteomes" id="UP000188246"/>
    </source>
</evidence>
<sequence>MLSKKRTMEALGRMRDMYPDAKGELNAETDFQYLVAVILSAQATDVSVNKATPELFSHYPTAHELAKAPLDDVMALIKTIGLYKTKAKNIIKTAQAIETEFDGVVPKTIKELMSLPGVGQKTANVVAGDLFNVPAIAVDTHVERVSKRLRICRQKDSVKEVEETLQKKIPSELWVTAHHTLILFGRYHCTARSPKCETCPLFDLCAEGPKILKQRLVKNKIKKKEEPSSI</sequence>
<evidence type="ECO:0000256" key="6">
    <source>
        <dbReference type="ARBA" id="ARBA00023004"/>
    </source>
</evidence>
<dbReference type="STRING" id="633807.BW732_09610"/>
<dbReference type="PIRSF" id="PIRSF001435">
    <property type="entry name" value="Nth"/>
    <property type="match status" value="1"/>
</dbReference>
<evidence type="ECO:0000256" key="1">
    <source>
        <dbReference type="ARBA" id="ARBA00008343"/>
    </source>
</evidence>
<dbReference type="PROSITE" id="PS01155">
    <property type="entry name" value="ENDONUCLEASE_III_2"/>
    <property type="match status" value="1"/>
</dbReference>
<dbReference type="GO" id="GO:0046872">
    <property type="term" value="F:metal ion binding"/>
    <property type="evidence" value="ECO:0007669"/>
    <property type="project" value="UniProtKB-KW"/>
</dbReference>
<dbReference type="GO" id="GO:0140078">
    <property type="term" value="F:class I DNA-(apurinic or apyrimidinic site) endonuclease activity"/>
    <property type="evidence" value="ECO:0007669"/>
    <property type="project" value="UniProtKB-EC"/>
</dbReference>
<keyword evidence="2 12" id="KW-0004">4Fe-4S</keyword>
<evidence type="ECO:0000256" key="10">
    <source>
        <dbReference type="ARBA" id="ARBA00023239"/>
    </source>
</evidence>
<dbReference type="SUPFAM" id="SSF48150">
    <property type="entry name" value="DNA-glycosylase"/>
    <property type="match status" value="1"/>
</dbReference>
<gene>
    <name evidence="12" type="primary">nth</name>
    <name evidence="13" type="ORF">BW732_09610</name>
</gene>
<dbReference type="CDD" id="cd00056">
    <property type="entry name" value="ENDO3c"/>
    <property type="match status" value="1"/>
</dbReference>
<dbReference type="FunFam" id="1.10.1670.10:FF:000001">
    <property type="entry name" value="Endonuclease III"/>
    <property type="match status" value="1"/>
</dbReference>
<keyword evidence="8 12" id="KW-0238">DNA-binding</keyword>
<dbReference type="InterPro" id="IPR004036">
    <property type="entry name" value="Endonuclease-III-like_CS2"/>
</dbReference>
<comment type="catalytic activity">
    <reaction evidence="12">
        <text>2'-deoxyribonucleotide-(2'-deoxyribose 5'-phosphate)-2'-deoxyribonucleotide-DNA = a 3'-end 2'-deoxyribonucleotide-(2,3-dehydro-2,3-deoxyribose 5'-phosphate)-DNA + a 5'-end 5'-phospho-2'-deoxyribonucleoside-DNA + H(+)</text>
        <dbReference type="Rhea" id="RHEA:66592"/>
        <dbReference type="Rhea" id="RHEA-COMP:13180"/>
        <dbReference type="Rhea" id="RHEA-COMP:16897"/>
        <dbReference type="Rhea" id="RHEA-COMP:17067"/>
        <dbReference type="ChEBI" id="CHEBI:15378"/>
        <dbReference type="ChEBI" id="CHEBI:136412"/>
        <dbReference type="ChEBI" id="CHEBI:157695"/>
        <dbReference type="ChEBI" id="CHEBI:167181"/>
        <dbReference type="EC" id="4.2.99.18"/>
    </reaction>
</comment>
<dbReference type="InterPro" id="IPR005759">
    <property type="entry name" value="Nth"/>
</dbReference>
<feature type="binding site" evidence="12">
    <location>
        <position position="205"/>
    </location>
    <ligand>
        <name>[4Fe-4S] cluster</name>
        <dbReference type="ChEBI" id="CHEBI:49883"/>
    </ligand>
</feature>
<dbReference type="PANTHER" id="PTHR10359:SF18">
    <property type="entry name" value="ENDONUCLEASE III"/>
    <property type="match status" value="1"/>
</dbReference>
<keyword evidence="3 12" id="KW-0479">Metal-binding</keyword>
<dbReference type="GO" id="GO:0006285">
    <property type="term" value="P:base-excision repair, AP site formation"/>
    <property type="evidence" value="ECO:0007669"/>
    <property type="project" value="TreeGrafter"/>
</dbReference>
<dbReference type="OrthoDB" id="9800977at2"/>
<dbReference type="SMART" id="SM00478">
    <property type="entry name" value="ENDO3c"/>
    <property type="match status" value="1"/>
</dbReference>
<comment type="cofactor">
    <cofactor evidence="12">
        <name>[4Fe-4S] cluster</name>
        <dbReference type="ChEBI" id="CHEBI:49883"/>
    </cofactor>
    <text evidence="12">Binds 1 [4Fe-4S] cluster.</text>
</comment>
<proteinExistence type="inferred from homology"/>
<keyword evidence="4 12" id="KW-0227">DNA damage</keyword>
<dbReference type="Proteomes" id="UP000188246">
    <property type="component" value="Chromosome"/>
</dbReference>
<evidence type="ECO:0000256" key="5">
    <source>
        <dbReference type="ARBA" id="ARBA00022801"/>
    </source>
</evidence>
<dbReference type="InterPro" id="IPR023170">
    <property type="entry name" value="HhH_base_excis_C"/>
</dbReference>
<dbReference type="EMBL" id="CP019609">
    <property type="protein sequence ID" value="AQP54459.1"/>
    <property type="molecule type" value="Genomic_DNA"/>
</dbReference>
<protein>
    <recommendedName>
        <fullName evidence="12">Endonuclease III</fullName>
        <ecNumber evidence="12">4.2.99.18</ecNumber>
    </recommendedName>
    <alternativeName>
        <fullName evidence="12">DNA-(apurinic or apyrimidinic site) lyase</fullName>
    </alternativeName>
</protein>
<dbReference type="PANTHER" id="PTHR10359">
    <property type="entry name" value="A/G-SPECIFIC ADENINE GLYCOSYLASE/ENDONUCLEASE III"/>
    <property type="match status" value="1"/>
</dbReference>
<dbReference type="GO" id="GO:0051539">
    <property type="term" value="F:4 iron, 4 sulfur cluster binding"/>
    <property type="evidence" value="ECO:0007669"/>
    <property type="project" value="UniProtKB-UniRule"/>
</dbReference>
<evidence type="ECO:0000256" key="2">
    <source>
        <dbReference type="ARBA" id="ARBA00022485"/>
    </source>
</evidence>
<keyword evidence="14" id="KW-1185">Reference proteome</keyword>
<dbReference type="SMART" id="SM00525">
    <property type="entry name" value="FES"/>
    <property type="match status" value="1"/>
</dbReference>
<keyword evidence="6 12" id="KW-0408">Iron</keyword>
<evidence type="ECO:0000256" key="11">
    <source>
        <dbReference type="ARBA" id="ARBA00023295"/>
    </source>
</evidence>
<dbReference type="InterPro" id="IPR004035">
    <property type="entry name" value="Endouclease-III_FeS-bd_BS"/>
</dbReference>
<keyword evidence="7 12" id="KW-0411">Iron-sulfur</keyword>
<accession>A0A1Q2D7V2</accession>
<name>A0A1Q2D7V2_9ENTE</name>
<feature type="binding site" evidence="12">
    <location>
        <position position="189"/>
    </location>
    <ligand>
        <name>[4Fe-4S] cluster</name>
        <dbReference type="ChEBI" id="CHEBI:49883"/>
    </ligand>
</feature>
<dbReference type="FunFam" id="1.10.340.30:FF:000001">
    <property type="entry name" value="Endonuclease III"/>
    <property type="match status" value="1"/>
</dbReference>